<feature type="domain" description="DUF4439" evidence="3">
    <location>
        <begin position="178"/>
        <end position="312"/>
    </location>
</feature>
<accession>A0A428VRW6</accession>
<dbReference type="CDD" id="cd00657">
    <property type="entry name" value="Ferritin_like"/>
    <property type="match status" value="1"/>
</dbReference>
<proteinExistence type="predicted"/>
<dbReference type="InterPro" id="IPR029447">
    <property type="entry name" value="DUF4439"/>
</dbReference>
<evidence type="ECO:0000259" key="3">
    <source>
        <dbReference type="Pfam" id="PF14530"/>
    </source>
</evidence>
<evidence type="ECO:0000256" key="2">
    <source>
        <dbReference type="SAM" id="SignalP"/>
    </source>
</evidence>
<protein>
    <submittedName>
        <fullName evidence="4">DUF4439 domain-containing protein</fullName>
    </submittedName>
</protein>
<name>A0A428VRW6_AMYBA</name>
<evidence type="ECO:0000313" key="5">
    <source>
        <dbReference type="Proteomes" id="UP000286716"/>
    </source>
</evidence>
<keyword evidence="5" id="KW-1185">Reference proteome</keyword>
<dbReference type="OrthoDB" id="5192349at2"/>
<dbReference type="InterPro" id="IPR009078">
    <property type="entry name" value="Ferritin-like_SF"/>
</dbReference>
<dbReference type="InterPro" id="IPR006311">
    <property type="entry name" value="TAT_signal"/>
</dbReference>
<sequence length="314" mass="31404">MTGRPTELTRRAALRAGALASLTTLAVPLAACGPGYDESPDPLRPLLAAAQADATAARALAAGKDADAAGQVADARAAHSAALKSEVDRLNRPAPSPSPAPPAPAALSDLKERLATARKQAEDLVGGLPRYRAGLVAAVAAGCASLQRVAPALGPGEDAPKVGAAPPGAVPQEAVDPLQVALAAEHAAVWVYGLVSAFLPGAFGDAEKSGAAEHALRRDFLQTMLSASGATPVAPEPAYVPKKPVTDAASAALVVATAEADCASAWLAVINHTDDAGLRTTALHALVAASRRGTPWRSEAGEKPVAIAMPGQAG</sequence>
<gene>
    <name evidence="4" type="ORF">DMA12_49000</name>
</gene>
<dbReference type="Proteomes" id="UP000286716">
    <property type="component" value="Unassembled WGS sequence"/>
</dbReference>
<dbReference type="Gene3D" id="1.20.1260.10">
    <property type="match status" value="1"/>
</dbReference>
<comment type="caution">
    <text evidence="4">The sequence shown here is derived from an EMBL/GenBank/DDBJ whole genome shotgun (WGS) entry which is preliminary data.</text>
</comment>
<keyword evidence="2" id="KW-0732">Signal</keyword>
<evidence type="ECO:0000313" key="4">
    <source>
        <dbReference type="EMBL" id="RSM33551.1"/>
    </source>
</evidence>
<evidence type="ECO:0000256" key="1">
    <source>
        <dbReference type="SAM" id="MobiDB-lite"/>
    </source>
</evidence>
<feature type="compositionally biased region" description="Pro residues" evidence="1">
    <location>
        <begin position="94"/>
        <end position="104"/>
    </location>
</feature>
<dbReference type="Pfam" id="PF14530">
    <property type="entry name" value="DUF4439"/>
    <property type="match status" value="1"/>
</dbReference>
<reference evidence="4 5" key="1">
    <citation type="submission" date="2018-05" db="EMBL/GenBank/DDBJ databases">
        <title>Evolution of GPA BGCs.</title>
        <authorList>
            <person name="Waglechner N."/>
            <person name="Wright G.D."/>
        </authorList>
    </citation>
    <scope>NUCLEOTIDE SEQUENCE [LARGE SCALE GENOMIC DNA]</scope>
    <source>
        <strain evidence="4 5">DSM 5908</strain>
    </source>
</reference>
<feature type="signal peptide" evidence="2">
    <location>
        <begin position="1"/>
        <end position="26"/>
    </location>
</feature>
<dbReference type="InterPro" id="IPR012347">
    <property type="entry name" value="Ferritin-like"/>
</dbReference>
<feature type="chain" id="PRO_5038334490" evidence="2">
    <location>
        <begin position="27"/>
        <end position="314"/>
    </location>
</feature>
<feature type="region of interest" description="Disordered" evidence="1">
    <location>
        <begin position="83"/>
        <end position="106"/>
    </location>
</feature>
<organism evidence="4 5">
    <name type="scientific">Amycolatopsis balhimycina DSM 5908</name>
    <dbReference type="NCBI Taxonomy" id="1081091"/>
    <lineage>
        <taxon>Bacteria</taxon>
        <taxon>Bacillati</taxon>
        <taxon>Actinomycetota</taxon>
        <taxon>Actinomycetes</taxon>
        <taxon>Pseudonocardiales</taxon>
        <taxon>Pseudonocardiaceae</taxon>
        <taxon>Amycolatopsis</taxon>
    </lineage>
</organism>
<dbReference type="PROSITE" id="PS51318">
    <property type="entry name" value="TAT"/>
    <property type="match status" value="1"/>
</dbReference>
<dbReference type="AlphaFoldDB" id="A0A428VRW6"/>
<dbReference type="RefSeq" id="WP_020646006.1">
    <property type="nucleotide sequence ID" value="NZ_QHHU01000173.1"/>
</dbReference>
<dbReference type="EMBL" id="QHHU01000173">
    <property type="protein sequence ID" value="RSM33551.1"/>
    <property type="molecule type" value="Genomic_DNA"/>
</dbReference>
<dbReference type="SUPFAM" id="SSF47240">
    <property type="entry name" value="Ferritin-like"/>
    <property type="match status" value="1"/>
</dbReference>